<dbReference type="AlphaFoldDB" id="A0A399FZW9"/>
<reference evidence="1" key="1">
    <citation type="submission" date="2020-10" db="EMBL/GenBank/DDBJ databases">
        <title>De novo genome project of the cellulose decomposer Thermobifida halotolerans type strain.</title>
        <authorList>
            <person name="Nagy I."/>
            <person name="Horvath B."/>
            <person name="Kukolya J."/>
            <person name="Nagy I."/>
            <person name="Orsini M."/>
        </authorList>
    </citation>
    <scope>NUCLEOTIDE SEQUENCE</scope>
    <source>
        <strain evidence="1">DSM 44931</strain>
    </source>
</reference>
<accession>A0A399FZW9</accession>
<dbReference type="Pfam" id="PF14155">
    <property type="entry name" value="DUF4307"/>
    <property type="match status" value="1"/>
</dbReference>
<dbReference type="OrthoDB" id="3430175at2"/>
<keyword evidence="2" id="KW-1185">Reference proteome</keyword>
<dbReference type="Proteomes" id="UP000265719">
    <property type="component" value="Chromosome"/>
</dbReference>
<gene>
    <name evidence="1" type="ORF">NI17_022955</name>
</gene>
<evidence type="ECO:0000313" key="2">
    <source>
        <dbReference type="Proteomes" id="UP000265719"/>
    </source>
</evidence>
<proteinExistence type="predicted"/>
<name>A0A399FZW9_9ACTN</name>
<sequence length="144" mass="15612">MPPQPENTTPTAARPVSGTRRRLGNQPFFFVLGVIAAVVFTIGWGIALFSYGGNSLGQVHHQTVAWKIVSDTEARISFQTNSRDGALCLINAYDAQHVEIGHTEVTVEGGLRDVEATINTVRRASAVQVVSCREQAFKSETANQ</sequence>
<dbReference type="InterPro" id="IPR025443">
    <property type="entry name" value="DUF4307"/>
</dbReference>
<dbReference type="RefSeq" id="WP_068687477.1">
    <property type="nucleotide sequence ID" value="NZ_CP063196.1"/>
</dbReference>
<protein>
    <submittedName>
        <fullName evidence="1">DUF4307 domain-containing protein</fullName>
    </submittedName>
</protein>
<dbReference type="EMBL" id="CP063196">
    <property type="protein sequence ID" value="UOE19537.1"/>
    <property type="molecule type" value="Genomic_DNA"/>
</dbReference>
<dbReference type="KEGG" id="thao:NI17_022955"/>
<evidence type="ECO:0000313" key="1">
    <source>
        <dbReference type="EMBL" id="UOE19537.1"/>
    </source>
</evidence>
<organism evidence="1 2">
    <name type="scientific">Thermobifida halotolerans</name>
    <dbReference type="NCBI Taxonomy" id="483545"/>
    <lineage>
        <taxon>Bacteria</taxon>
        <taxon>Bacillati</taxon>
        <taxon>Actinomycetota</taxon>
        <taxon>Actinomycetes</taxon>
        <taxon>Streptosporangiales</taxon>
        <taxon>Nocardiopsidaceae</taxon>
        <taxon>Thermobifida</taxon>
    </lineage>
</organism>